<comment type="similarity">
    <text evidence="4 11">Belongs to the aldose epimerase family.</text>
</comment>
<accession>A4CJM7</accession>
<dbReference type="PANTHER" id="PTHR10091:SF0">
    <property type="entry name" value="GALACTOSE MUTAROTASE"/>
    <property type="match status" value="1"/>
</dbReference>
<dbReference type="UniPathway" id="UPA00242"/>
<evidence type="ECO:0000256" key="7">
    <source>
        <dbReference type="ARBA" id="ARBA00022553"/>
    </source>
</evidence>
<dbReference type="GO" id="GO:0030246">
    <property type="term" value="F:carbohydrate binding"/>
    <property type="evidence" value="ECO:0007669"/>
    <property type="project" value="InterPro"/>
</dbReference>
<dbReference type="InterPro" id="IPR015443">
    <property type="entry name" value="Aldose_1-epimerase"/>
</dbReference>
<comment type="cofactor">
    <cofactor evidence="1">
        <name>Ca(2+)</name>
        <dbReference type="ChEBI" id="CHEBI:29108"/>
    </cofactor>
</comment>
<dbReference type="GO" id="GO:0033499">
    <property type="term" value="P:galactose catabolic process via UDP-galactose, Leloir pathway"/>
    <property type="evidence" value="ECO:0007669"/>
    <property type="project" value="TreeGrafter"/>
</dbReference>
<keyword evidence="16" id="KW-1185">Reference proteome</keyword>
<organism evidence="15 16">
    <name type="scientific">Robiginitalea biformata (strain ATCC BAA-864 / DSM 15991 / KCTC 12146 / HTCC2501)</name>
    <dbReference type="NCBI Taxonomy" id="313596"/>
    <lineage>
        <taxon>Bacteria</taxon>
        <taxon>Pseudomonadati</taxon>
        <taxon>Bacteroidota</taxon>
        <taxon>Flavobacteriia</taxon>
        <taxon>Flavobacteriales</taxon>
        <taxon>Flavobacteriaceae</taxon>
        <taxon>Robiginitalea</taxon>
    </lineage>
</organism>
<dbReference type="GO" id="GO:0005737">
    <property type="term" value="C:cytoplasm"/>
    <property type="evidence" value="ECO:0007669"/>
    <property type="project" value="UniProtKB-SubCell"/>
</dbReference>
<evidence type="ECO:0000256" key="14">
    <source>
        <dbReference type="PIRSR" id="PIRSR005096-3"/>
    </source>
</evidence>
<dbReference type="STRING" id="313596.RB2501_09535"/>
<dbReference type="PIRSF" id="PIRSF005096">
    <property type="entry name" value="GALM"/>
    <property type="match status" value="1"/>
</dbReference>
<dbReference type="EC" id="5.1.3.3" evidence="11"/>
<evidence type="ECO:0000256" key="11">
    <source>
        <dbReference type="PIRNR" id="PIRNR005096"/>
    </source>
</evidence>
<comment type="subunit">
    <text evidence="5">Monomer.</text>
</comment>
<comment type="pathway">
    <text evidence="3 11">Carbohydrate metabolism; hexose metabolism.</text>
</comment>
<evidence type="ECO:0000256" key="4">
    <source>
        <dbReference type="ARBA" id="ARBA00006206"/>
    </source>
</evidence>
<reference evidence="15 16" key="1">
    <citation type="journal article" date="2009" name="J. Bacteriol.">
        <title>Complete genome sequence of Robiginitalea biformata HTCC2501.</title>
        <authorList>
            <person name="Oh H.M."/>
            <person name="Giovannoni S.J."/>
            <person name="Lee K."/>
            <person name="Ferriera S."/>
            <person name="Johnson J."/>
            <person name="Cho J.C."/>
        </authorList>
    </citation>
    <scope>NUCLEOTIDE SEQUENCE [LARGE SCALE GENOMIC DNA]</scope>
    <source>
        <strain evidence="16">ATCC BAA-864 / HTCC2501 / KCTC 12146</strain>
    </source>
</reference>
<evidence type="ECO:0000256" key="10">
    <source>
        <dbReference type="ARBA" id="ARBA00023277"/>
    </source>
</evidence>
<keyword evidence="8" id="KW-0106">Calcium</keyword>
<protein>
    <recommendedName>
        <fullName evidence="11">Aldose 1-epimerase</fullName>
        <ecNumber evidence="11">5.1.3.3</ecNumber>
    </recommendedName>
</protein>
<evidence type="ECO:0000256" key="8">
    <source>
        <dbReference type="ARBA" id="ARBA00022837"/>
    </source>
</evidence>
<evidence type="ECO:0000256" key="1">
    <source>
        <dbReference type="ARBA" id="ARBA00001913"/>
    </source>
</evidence>
<evidence type="ECO:0000256" key="13">
    <source>
        <dbReference type="PIRSR" id="PIRSR005096-2"/>
    </source>
</evidence>
<evidence type="ECO:0000256" key="12">
    <source>
        <dbReference type="PIRSR" id="PIRSR005096-1"/>
    </source>
</evidence>
<feature type="active site" description="Proton donor" evidence="12">
    <location>
        <position position="247"/>
    </location>
</feature>
<dbReference type="KEGG" id="rbi:RB2501_09535"/>
<keyword evidence="9 11" id="KW-0413">Isomerase</keyword>
<dbReference type="SUPFAM" id="SSF74650">
    <property type="entry name" value="Galactose mutarotase-like"/>
    <property type="match status" value="1"/>
</dbReference>
<sequence length="425" mass="46378">MERREPPGPDGKRIRLTDEYKQQPMTSKPRNCLTAILICAALLLATGCREGKKEAAPEAAQGNAGNKAKIEIQPFGQLKDGREVTRYTMRNHAGMELRFINYGGIITYWSAPDAEGNLEDVVLGFDSLEPYLEGHPFFGALVGRYGNRIAGGEFTLDGETYSLAKNNGDNHLHGGVKGFDKVLWEVRLPDGPESNTAVLTYTSPDGEEGYPGNLDVAITYTLTEAGELDIQYEARTDAPTIVNLTQHVYFNLSADFSQSIGDHVLTLQADAFLPVDDGLIPTGEIRPVSGTPFDFTAPKPIGEDIDAANEQIAMGGGYDHCWVLNDPDAGFRQFATVVHPPTGRKLEVATDEPGVQFYTGNFLDGSLPAKGGGTYGKRSGFCLETQHYPDSPNQEAFPSVRLDPGQTYRSHTRFRLSTNTPHTTN</sequence>
<dbReference type="FunFam" id="2.70.98.10:FF:000003">
    <property type="entry name" value="Aldose 1-epimerase"/>
    <property type="match status" value="1"/>
</dbReference>
<dbReference type="NCBIfam" id="NF008277">
    <property type="entry name" value="PRK11055.1"/>
    <property type="match status" value="1"/>
</dbReference>
<dbReference type="InterPro" id="IPR011013">
    <property type="entry name" value="Gal_mutarotase_sf_dom"/>
</dbReference>
<dbReference type="InterPro" id="IPR014718">
    <property type="entry name" value="GH-type_carb-bd"/>
</dbReference>
<keyword evidence="10 11" id="KW-0119">Carbohydrate metabolism</keyword>
<keyword evidence="6" id="KW-0963">Cytoplasm</keyword>
<evidence type="ECO:0000256" key="6">
    <source>
        <dbReference type="ARBA" id="ARBA00022490"/>
    </source>
</evidence>
<comment type="catalytic activity">
    <reaction evidence="11">
        <text>alpha-D-glucose = beta-D-glucose</text>
        <dbReference type="Rhea" id="RHEA:10264"/>
        <dbReference type="ChEBI" id="CHEBI:15903"/>
        <dbReference type="ChEBI" id="CHEBI:17925"/>
        <dbReference type="EC" id="5.1.3.3"/>
    </reaction>
</comment>
<evidence type="ECO:0000256" key="2">
    <source>
        <dbReference type="ARBA" id="ARBA00004496"/>
    </source>
</evidence>
<dbReference type="GO" id="GO:0004034">
    <property type="term" value="F:aldose 1-epimerase activity"/>
    <property type="evidence" value="ECO:0007669"/>
    <property type="project" value="UniProtKB-EC"/>
</dbReference>
<dbReference type="AlphaFoldDB" id="A4CJM7"/>
<feature type="binding site" evidence="14">
    <location>
        <begin position="147"/>
        <end position="148"/>
    </location>
    <ligand>
        <name>beta-D-galactose</name>
        <dbReference type="ChEBI" id="CHEBI:27667"/>
    </ligand>
</feature>
<dbReference type="PANTHER" id="PTHR10091">
    <property type="entry name" value="ALDOSE-1-EPIMERASE"/>
    <property type="match status" value="1"/>
</dbReference>
<evidence type="ECO:0000256" key="3">
    <source>
        <dbReference type="ARBA" id="ARBA00005028"/>
    </source>
</evidence>
<name>A4CJM7_ROBBH</name>
<dbReference type="eggNOG" id="COG2017">
    <property type="taxonomic scope" value="Bacteria"/>
</dbReference>
<dbReference type="InterPro" id="IPR008183">
    <property type="entry name" value="Aldose_1/G6P_1-epimerase"/>
</dbReference>
<dbReference type="InterPro" id="IPR047215">
    <property type="entry name" value="Galactose_mutarotase-like"/>
</dbReference>
<dbReference type="HOGENOM" id="CLU_031753_1_1_10"/>
<dbReference type="CDD" id="cd09019">
    <property type="entry name" value="galactose_mutarotase_like"/>
    <property type="match status" value="1"/>
</dbReference>
<proteinExistence type="inferred from homology"/>
<dbReference type="GO" id="GO:0006006">
    <property type="term" value="P:glucose metabolic process"/>
    <property type="evidence" value="ECO:0007669"/>
    <property type="project" value="TreeGrafter"/>
</dbReference>
<evidence type="ECO:0000256" key="9">
    <source>
        <dbReference type="ARBA" id="ARBA00023235"/>
    </source>
</evidence>
<evidence type="ECO:0000313" key="15">
    <source>
        <dbReference type="EMBL" id="EAR17135.1"/>
    </source>
</evidence>
<feature type="active site" description="Proton acceptor" evidence="12">
    <location>
        <position position="384"/>
    </location>
</feature>
<comment type="subcellular location">
    <subcellularLocation>
        <location evidence="2">Cytoplasm</location>
    </subcellularLocation>
</comment>
<evidence type="ECO:0000313" key="16">
    <source>
        <dbReference type="Proteomes" id="UP000009049"/>
    </source>
</evidence>
<feature type="binding site" evidence="13">
    <location>
        <position position="319"/>
    </location>
    <ligand>
        <name>beta-D-galactose</name>
        <dbReference type="ChEBI" id="CHEBI:27667"/>
    </ligand>
</feature>
<evidence type="ECO:0000256" key="5">
    <source>
        <dbReference type="ARBA" id="ARBA00011245"/>
    </source>
</evidence>
<feature type="binding site" evidence="14">
    <location>
        <begin position="247"/>
        <end position="249"/>
    </location>
    <ligand>
        <name>beta-D-galactose</name>
        <dbReference type="ChEBI" id="CHEBI:27667"/>
    </ligand>
</feature>
<dbReference type="Pfam" id="PF01263">
    <property type="entry name" value="Aldose_epim"/>
    <property type="match status" value="1"/>
</dbReference>
<keyword evidence="7" id="KW-0597">Phosphoprotein</keyword>
<dbReference type="Proteomes" id="UP000009049">
    <property type="component" value="Chromosome"/>
</dbReference>
<dbReference type="Gene3D" id="2.70.98.10">
    <property type="match status" value="1"/>
</dbReference>
<dbReference type="EMBL" id="CP001712">
    <property type="protein sequence ID" value="EAR17135.1"/>
    <property type="molecule type" value="Genomic_DNA"/>
</dbReference>
<gene>
    <name evidence="15" type="ordered locus">RB2501_09535</name>
</gene>